<dbReference type="InterPro" id="IPR029060">
    <property type="entry name" value="PIN-like_dom_sf"/>
</dbReference>
<evidence type="ECO:0000313" key="5">
    <source>
        <dbReference type="Proteomes" id="UP000823561"/>
    </source>
</evidence>
<sequence length="693" mass="78685">MGVQGLNHFMEDCCPETCIKVDLKKMAVDHMNEYPGSSPTLVVDGMACVRQWYSCQAWVHGGQWKEYLHILNEFVSAFSAAGIRLVFYFDGVVEERKRAEWVRRRLRSNKDIAKLFHVIKGHGQQPGRDMFTLPSGLATFSRFALKSLGQETKCSTREGDYEIASYANNQNCMGILGQDSDYVIYDTVPYLSASKLCLQSMTTVLFSRERLCHALGLEKTDLPLMACLLGNDVVPDTCIRHIRYRLVNEYRSRHGRRQGEKVLAVADFISNYHPLRDGSEGIASLSLPVGDKHLLENGMHSYLLPGQRFPWTNQKLCDAYTICAMEKFVDADILQAAKEKHSRAECFMLYNILYDGVVECSNTLEDEENIELPSQASVFELVRESIYGLLLPTQPGHAVPVPVVKEWFVFPGNTLKEPKLVSPKQFSDSEIKMDLRDLWFRKDTEVRPQQFSTFLALLGLKEYAEVLDSLEVPLVVVLCLVTYIVLQVTHLSLEDVDAYLSQAVCVRLKTYTDLCHTKVPCVDARAVQLGSLFVRGLTYMVAANSACGSPLSMEDLMPWRMFDGLLFHQKYLLAQSGRATEELLEGNSSWISQFYSLRELVLDTCRKRGRTIQAAPRRTQQELERSVNQEACYWGDSTPRHCGSSLHSNRPHGRGTGAYMQGCGSRSSARRPERRRYRLAPRWPQNNPRPYCP</sequence>
<dbReference type="GO" id="GO:0004518">
    <property type="term" value="F:nuclease activity"/>
    <property type="evidence" value="ECO:0007669"/>
    <property type="project" value="InterPro"/>
</dbReference>
<dbReference type="SUPFAM" id="SSF88723">
    <property type="entry name" value="PIN domain-like"/>
    <property type="match status" value="1"/>
</dbReference>
<dbReference type="Gene3D" id="3.40.50.1010">
    <property type="entry name" value="5'-nuclease"/>
    <property type="match status" value="1"/>
</dbReference>
<dbReference type="InterPro" id="IPR006085">
    <property type="entry name" value="XPG_DNA_repair_N"/>
</dbReference>
<dbReference type="CDD" id="cd18672">
    <property type="entry name" value="PIN_FAM120B-like"/>
    <property type="match status" value="1"/>
</dbReference>
<dbReference type="PANTHER" id="PTHR15976">
    <property type="entry name" value="CONSTITUTIVE COACTIVATOR OF PEROXISOME PROLIFERATOR-ACTIVATED RECEPTOR GAMMA"/>
    <property type="match status" value="1"/>
</dbReference>
<protein>
    <recommendedName>
        <fullName evidence="3">XPG N-terminal domain-containing protein</fullName>
    </recommendedName>
</protein>
<accession>A0AAV6G035</accession>
<organism evidence="4 5">
    <name type="scientific">Alosa alosa</name>
    <name type="common">allis shad</name>
    <dbReference type="NCBI Taxonomy" id="278164"/>
    <lineage>
        <taxon>Eukaryota</taxon>
        <taxon>Metazoa</taxon>
        <taxon>Chordata</taxon>
        <taxon>Craniata</taxon>
        <taxon>Vertebrata</taxon>
        <taxon>Euteleostomi</taxon>
        <taxon>Actinopterygii</taxon>
        <taxon>Neopterygii</taxon>
        <taxon>Teleostei</taxon>
        <taxon>Clupei</taxon>
        <taxon>Clupeiformes</taxon>
        <taxon>Clupeoidei</taxon>
        <taxon>Clupeidae</taxon>
        <taxon>Alosa</taxon>
    </lineage>
</organism>
<comment type="caution">
    <text evidence="4">The sequence shown here is derived from an EMBL/GenBank/DDBJ whole genome shotgun (WGS) entry which is preliminary data.</text>
</comment>
<dbReference type="EMBL" id="JADWDJ010000018">
    <property type="protein sequence ID" value="KAG5266862.1"/>
    <property type="molecule type" value="Genomic_DNA"/>
</dbReference>
<feature type="domain" description="XPG N-terminal" evidence="3">
    <location>
        <begin position="1"/>
        <end position="111"/>
    </location>
</feature>
<evidence type="ECO:0000259" key="3">
    <source>
        <dbReference type="SMART" id="SM00485"/>
    </source>
</evidence>
<dbReference type="InterPro" id="IPR026784">
    <property type="entry name" value="Coact_PPARg"/>
</dbReference>
<name>A0AAV6G035_9TELE</name>
<evidence type="ECO:0000256" key="1">
    <source>
        <dbReference type="ARBA" id="ARBA00009495"/>
    </source>
</evidence>
<dbReference type="GO" id="GO:0005634">
    <property type="term" value="C:nucleus"/>
    <property type="evidence" value="ECO:0007669"/>
    <property type="project" value="TreeGrafter"/>
</dbReference>
<dbReference type="Proteomes" id="UP000823561">
    <property type="component" value="Chromosome 18"/>
</dbReference>
<dbReference type="AlphaFoldDB" id="A0AAV6G035"/>
<proteinExistence type="inferred from homology"/>
<evidence type="ECO:0000313" key="4">
    <source>
        <dbReference type="EMBL" id="KAG5266862.1"/>
    </source>
</evidence>
<dbReference type="PANTHER" id="PTHR15976:SF17">
    <property type="entry name" value="CONSTITUTIVE COACTIVATOR OF PEROXISOME PROLIFERATOR-ACTIVATED RECEPTOR GAMMA"/>
    <property type="match status" value="1"/>
</dbReference>
<keyword evidence="5" id="KW-1185">Reference proteome</keyword>
<dbReference type="SMART" id="SM00485">
    <property type="entry name" value="XPGN"/>
    <property type="match status" value="1"/>
</dbReference>
<evidence type="ECO:0000256" key="2">
    <source>
        <dbReference type="SAM" id="MobiDB-lite"/>
    </source>
</evidence>
<reference evidence="4" key="1">
    <citation type="submission" date="2020-10" db="EMBL/GenBank/DDBJ databases">
        <title>Chromosome-scale genome assembly of the Allis shad, Alosa alosa.</title>
        <authorList>
            <person name="Margot Z."/>
            <person name="Christophe K."/>
            <person name="Cabau C."/>
            <person name="Louis A."/>
            <person name="Berthelot C."/>
            <person name="Parey E."/>
            <person name="Roest Crollius H."/>
            <person name="Montfort J."/>
            <person name="Robinson-Rechavi M."/>
            <person name="Bucao C."/>
            <person name="Bouchez O."/>
            <person name="Gislard M."/>
            <person name="Lluch J."/>
            <person name="Milhes M."/>
            <person name="Lampietro C."/>
            <person name="Lopez Roques C."/>
            <person name="Donnadieu C."/>
            <person name="Braasch I."/>
            <person name="Desvignes T."/>
            <person name="Postlethwait J."/>
            <person name="Bobe J."/>
            <person name="Guiguen Y."/>
        </authorList>
    </citation>
    <scope>NUCLEOTIDE SEQUENCE</scope>
    <source>
        <strain evidence="4">M-15738</strain>
        <tissue evidence="4">Blood</tissue>
    </source>
</reference>
<feature type="region of interest" description="Disordered" evidence="2">
    <location>
        <begin position="644"/>
        <end position="674"/>
    </location>
</feature>
<comment type="similarity">
    <text evidence="1">Belongs to the constitutive coactivator of PPAR-gamma family.</text>
</comment>
<gene>
    <name evidence="4" type="ORF">AALO_G00237070</name>
</gene>